<evidence type="ECO:0000256" key="2">
    <source>
        <dbReference type="ARBA" id="ARBA00022630"/>
    </source>
</evidence>
<dbReference type="OrthoDB" id="4230779at2"/>
<keyword evidence="5 7" id="KW-0503">Monooxygenase</keyword>
<dbReference type="RefSeq" id="WP_038586314.1">
    <property type="nucleotide sequence ID" value="NZ_HG938353.1"/>
</dbReference>
<keyword evidence="3" id="KW-0274">FAD</keyword>
<feature type="domain" description="FAD-binding" evidence="6">
    <location>
        <begin position="5"/>
        <end position="341"/>
    </location>
</feature>
<dbReference type="PATRIC" id="fig|1028800.3.peg.1570"/>
<keyword evidence="4" id="KW-0560">Oxidoreductase</keyword>
<dbReference type="GeneID" id="24256725"/>
<accession>A0A068SRM1</accession>
<dbReference type="Proteomes" id="UP000028181">
    <property type="component" value="Chromosome I"/>
</dbReference>
<dbReference type="Gene3D" id="3.50.50.60">
    <property type="entry name" value="FAD/NAD(P)-binding domain"/>
    <property type="match status" value="1"/>
</dbReference>
<gene>
    <name evidence="7" type="ORF">RG540_CH15630</name>
</gene>
<dbReference type="AlphaFoldDB" id="A0A068SRM1"/>
<dbReference type="PANTHER" id="PTHR13789:SF318">
    <property type="entry name" value="GERANYLGERANYL DIPHOSPHATE REDUCTASE"/>
    <property type="match status" value="1"/>
</dbReference>
<dbReference type="Pfam" id="PF01494">
    <property type="entry name" value="FAD_binding_3"/>
    <property type="match status" value="1"/>
</dbReference>
<dbReference type="GO" id="GO:0004497">
    <property type="term" value="F:monooxygenase activity"/>
    <property type="evidence" value="ECO:0007669"/>
    <property type="project" value="UniProtKB-KW"/>
</dbReference>
<dbReference type="EMBL" id="HG938353">
    <property type="protein sequence ID" value="CDN47735.1"/>
    <property type="molecule type" value="Genomic_DNA"/>
</dbReference>
<proteinExistence type="predicted"/>
<dbReference type="SUPFAM" id="SSF54373">
    <property type="entry name" value="FAD-linked reductases, C-terminal domain"/>
    <property type="match status" value="1"/>
</dbReference>
<protein>
    <submittedName>
        <fullName evidence="7">Salicylate 1-monooxygenase</fullName>
    </submittedName>
</protein>
<organism evidence="7 8">
    <name type="scientific">Neorhizobium galegae bv. orientalis str. HAMBI 540</name>
    <dbReference type="NCBI Taxonomy" id="1028800"/>
    <lineage>
        <taxon>Bacteria</taxon>
        <taxon>Pseudomonadati</taxon>
        <taxon>Pseudomonadota</taxon>
        <taxon>Alphaproteobacteria</taxon>
        <taxon>Hyphomicrobiales</taxon>
        <taxon>Rhizobiaceae</taxon>
        <taxon>Rhizobium/Agrobacterium group</taxon>
        <taxon>Neorhizobium</taxon>
    </lineage>
</organism>
<dbReference type="PANTHER" id="PTHR13789">
    <property type="entry name" value="MONOOXYGENASE"/>
    <property type="match status" value="1"/>
</dbReference>
<evidence type="ECO:0000256" key="1">
    <source>
        <dbReference type="ARBA" id="ARBA00001974"/>
    </source>
</evidence>
<dbReference type="KEGG" id="ngg:RG540_CH15630"/>
<evidence type="ECO:0000256" key="4">
    <source>
        <dbReference type="ARBA" id="ARBA00023002"/>
    </source>
</evidence>
<keyword evidence="8" id="KW-1185">Reference proteome</keyword>
<evidence type="ECO:0000313" key="7">
    <source>
        <dbReference type="EMBL" id="CDN47735.1"/>
    </source>
</evidence>
<reference evidence="8" key="1">
    <citation type="journal article" date="2014" name="BMC Genomics">
        <title>Genome sequencing of two Neorhizobium galegae strains reveals a noeT gene responsible for the unusual acetylation of the nodulation factors.</title>
        <authorList>
            <person name="Osterman J."/>
            <person name="Marsh J."/>
            <person name="Laine P.K."/>
            <person name="Zeng Z."/>
            <person name="Alatalo E."/>
            <person name="Sullivan J.T."/>
            <person name="Young J.P."/>
            <person name="Thomas-Oates J."/>
            <person name="Paulin L."/>
            <person name="Lindstrom K."/>
        </authorList>
    </citation>
    <scope>NUCLEOTIDE SEQUENCE [LARGE SCALE GENOMIC DNA]</scope>
    <source>
        <strain evidence="8">HAMBI 540</strain>
    </source>
</reference>
<dbReference type="PRINTS" id="PR00420">
    <property type="entry name" value="RNGMNOXGNASE"/>
</dbReference>
<evidence type="ECO:0000313" key="8">
    <source>
        <dbReference type="Proteomes" id="UP000028181"/>
    </source>
</evidence>
<dbReference type="InterPro" id="IPR050493">
    <property type="entry name" value="FAD-dep_Monooxygenase_BioMet"/>
</dbReference>
<dbReference type="InterPro" id="IPR002938">
    <property type="entry name" value="FAD-bd"/>
</dbReference>
<evidence type="ECO:0000256" key="5">
    <source>
        <dbReference type="ARBA" id="ARBA00023033"/>
    </source>
</evidence>
<dbReference type="eggNOG" id="COG0654">
    <property type="taxonomic scope" value="Bacteria"/>
</dbReference>
<keyword evidence="2" id="KW-0285">Flavoprotein</keyword>
<dbReference type="InterPro" id="IPR036188">
    <property type="entry name" value="FAD/NAD-bd_sf"/>
</dbReference>
<dbReference type="GO" id="GO:0071949">
    <property type="term" value="F:FAD binding"/>
    <property type="evidence" value="ECO:0007669"/>
    <property type="project" value="InterPro"/>
</dbReference>
<dbReference type="HOGENOM" id="CLU_009665_19_3_5"/>
<comment type="cofactor">
    <cofactor evidence="1">
        <name>FAD</name>
        <dbReference type="ChEBI" id="CHEBI:57692"/>
    </cofactor>
</comment>
<evidence type="ECO:0000256" key="3">
    <source>
        <dbReference type="ARBA" id="ARBA00022827"/>
    </source>
</evidence>
<dbReference type="SUPFAM" id="SSF51905">
    <property type="entry name" value="FAD/NAD(P)-binding domain"/>
    <property type="match status" value="1"/>
</dbReference>
<name>A0A068SRM1_NEOGA</name>
<sequence length="387" mass="42138">MPIESVAIIGAGMAGLTAALAFAHHGIACDIFEEAAALIEVGAGLQISPNASHVLSELGVLPALEAVWTEPERIALVSGTSLRPLAHVPAGRFARERWGAPYGVLHRATLQKALLEAVEQSPLCKIHLDTPVRKDPHGTLAGITGRTYPLIVGADGVWSNLRADMPDSPQPDFSRNVAWRFTIPGSARPDWLAADQVTAFLGPSTHVVAYPLKEIDGFNVVAIASGISPGKTWDAQASDAQRRMLLGQFHRWDRRIIQLIERAEQPTFWPLYQVGAGRWHNGRDRVLIGDAAHAMMPFAAQGASMAIEDAFVLANRVAGPLSLTQALADFESERTRRIAKVRARGLFNRFAYHARGPIRLGRDIVLSLRPPQSLAADFDWLYGFKAR</sequence>
<evidence type="ECO:0000259" key="6">
    <source>
        <dbReference type="Pfam" id="PF01494"/>
    </source>
</evidence>